<organism evidence="5 6">
    <name type="scientific">Geodia barretti</name>
    <name type="common">Barrett's horny sponge</name>
    <dbReference type="NCBI Taxonomy" id="519541"/>
    <lineage>
        <taxon>Eukaryota</taxon>
        <taxon>Metazoa</taxon>
        <taxon>Porifera</taxon>
        <taxon>Demospongiae</taxon>
        <taxon>Heteroscleromorpha</taxon>
        <taxon>Tetractinellida</taxon>
        <taxon>Astrophorina</taxon>
        <taxon>Geodiidae</taxon>
        <taxon>Geodia</taxon>
    </lineage>
</organism>
<keyword evidence="6" id="KW-1185">Reference proteome</keyword>
<dbReference type="GO" id="GO:0004672">
    <property type="term" value="F:protein kinase activity"/>
    <property type="evidence" value="ECO:0007669"/>
    <property type="project" value="InterPro"/>
</dbReference>
<sequence length="428" mass="48255">MTLCSLDCSLSLSYQGNSEDSAEKSTNANTMQALCSAIVTCHLTTAMLENEPPDFEIDIKAEGFAEDSSPVTEREGSLTRSCGYRKVLIQPSKDIGSGSYGSVVKAKLDNLPCAAKILHHTFFTSNDPNVVEFISRFKEECRMLRKLKHPCIVQFLGVLEDPRHRRPILLMELMEQSLTQLLESLKKPLAYHVQVDITYDISLAIDYLHANGIQHRDISSNNILLTAGSRAKVTDFGMSKMVEINPRMSRNKQTACPGTLAYMPPEVLQPVPVYSDKIDVFSTGVLIIQIITQSFPTPTDPHTVVQDPKYKEPILVRVPELERRKSNLHRVYLTHPLRQLALQCIQDSKRERPTAGNICQQLVELMSAQNYIDSQSQYHQQIESLLPTRSALAMRDLEICKLEREIKTLNQQSEFLGDTFLQEKDTST</sequence>
<comment type="caution">
    <text evidence="5">The sequence shown here is derived from an EMBL/GenBank/DDBJ whole genome shotgun (WGS) entry which is preliminary data.</text>
</comment>
<evidence type="ECO:0000313" key="5">
    <source>
        <dbReference type="EMBL" id="CAI8042291.1"/>
    </source>
</evidence>
<dbReference type="PANTHER" id="PTHR44329:SF298">
    <property type="entry name" value="MIXED LINEAGE KINASE DOMAIN-LIKE PROTEIN"/>
    <property type="match status" value="1"/>
</dbReference>
<dbReference type="Gene3D" id="1.10.510.10">
    <property type="entry name" value="Transferase(Phosphotransferase) domain 1"/>
    <property type="match status" value="1"/>
</dbReference>
<name>A0AA35T8H7_GEOBA</name>
<dbReference type="Proteomes" id="UP001174909">
    <property type="component" value="Unassembled WGS sequence"/>
</dbReference>
<proteinExistence type="predicted"/>
<dbReference type="InterPro" id="IPR051681">
    <property type="entry name" value="Ser/Thr_Kinases-Pseudokinases"/>
</dbReference>
<evidence type="ECO:0000256" key="1">
    <source>
        <dbReference type="ARBA" id="ARBA00022741"/>
    </source>
</evidence>
<evidence type="ECO:0000256" key="2">
    <source>
        <dbReference type="ARBA" id="ARBA00022840"/>
    </source>
</evidence>
<accession>A0AA35T8H7</accession>
<evidence type="ECO:0000256" key="3">
    <source>
        <dbReference type="PROSITE-ProRule" id="PRU10141"/>
    </source>
</evidence>
<reference evidence="5" key="1">
    <citation type="submission" date="2023-03" db="EMBL/GenBank/DDBJ databases">
        <authorList>
            <person name="Steffen K."/>
            <person name="Cardenas P."/>
        </authorList>
    </citation>
    <scope>NUCLEOTIDE SEQUENCE</scope>
</reference>
<dbReference type="EMBL" id="CASHTH010003254">
    <property type="protein sequence ID" value="CAI8042291.1"/>
    <property type="molecule type" value="Genomic_DNA"/>
</dbReference>
<protein>
    <submittedName>
        <fullName evidence="5">Probable serine/threonine-protein kinase DDB_G0281745</fullName>
    </submittedName>
</protein>
<dbReference type="InterPro" id="IPR008266">
    <property type="entry name" value="Tyr_kinase_AS"/>
</dbReference>
<dbReference type="PROSITE" id="PS50011">
    <property type="entry name" value="PROTEIN_KINASE_DOM"/>
    <property type="match status" value="1"/>
</dbReference>
<evidence type="ECO:0000259" key="4">
    <source>
        <dbReference type="PROSITE" id="PS50011"/>
    </source>
</evidence>
<dbReference type="GO" id="GO:0005524">
    <property type="term" value="F:ATP binding"/>
    <property type="evidence" value="ECO:0007669"/>
    <property type="project" value="UniProtKB-UniRule"/>
</dbReference>
<keyword evidence="5" id="KW-0808">Transferase</keyword>
<feature type="binding site" evidence="3">
    <location>
        <position position="116"/>
    </location>
    <ligand>
        <name>ATP</name>
        <dbReference type="ChEBI" id="CHEBI:30616"/>
    </ligand>
</feature>
<keyword evidence="5" id="KW-0418">Kinase</keyword>
<dbReference type="SUPFAM" id="SSF56112">
    <property type="entry name" value="Protein kinase-like (PK-like)"/>
    <property type="match status" value="1"/>
</dbReference>
<dbReference type="Pfam" id="PF00069">
    <property type="entry name" value="Pkinase"/>
    <property type="match status" value="1"/>
</dbReference>
<dbReference type="InterPro" id="IPR000719">
    <property type="entry name" value="Prot_kinase_dom"/>
</dbReference>
<evidence type="ECO:0000313" key="6">
    <source>
        <dbReference type="Proteomes" id="UP001174909"/>
    </source>
</evidence>
<dbReference type="AlphaFoldDB" id="A0AA35T8H7"/>
<dbReference type="PROSITE" id="PS00109">
    <property type="entry name" value="PROTEIN_KINASE_TYR"/>
    <property type="match status" value="1"/>
</dbReference>
<feature type="domain" description="Protein kinase" evidence="4">
    <location>
        <begin position="89"/>
        <end position="372"/>
    </location>
</feature>
<gene>
    <name evidence="5" type="ORF">GBAR_LOCUS23501</name>
</gene>
<dbReference type="PROSITE" id="PS00107">
    <property type="entry name" value="PROTEIN_KINASE_ATP"/>
    <property type="match status" value="1"/>
</dbReference>
<keyword evidence="1 3" id="KW-0547">Nucleotide-binding</keyword>
<dbReference type="InterPro" id="IPR017441">
    <property type="entry name" value="Protein_kinase_ATP_BS"/>
</dbReference>
<dbReference type="PANTHER" id="PTHR44329">
    <property type="entry name" value="SERINE/THREONINE-PROTEIN KINASE TNNI3K-RELATED"/>
    <property type="match status" value="1"/>
</dbReference>
<dbReference type="InterPro" id="IPR011009">
    <property type="entry name" value="Kinase-like_dom_sf"/>
</dbReference>
<keyword evidence="2 3" id="KW-0067">ATP-binding</keyword>
<dbReference type="GO" id="GO:0097527">
    <property type="term" value="P:necroptotic signaling pathway"/>
    <property type="evidence" value="ECO:0007669"/>
    <property type="project" value="TreeGrafter"/>
</dbReference>